<sequence length="51" mass="5507">MTLGGWIVMLLSVGGATALLVWCLYKVLTTPGSEEHLHGQVDIHTPDMDAE</sequence>
<organism evidence="2 3">
    <name type="scientific">Thermogutta terrifontis</name>
    <dbReference type="NCBI Taxonomy" id="1331910"/>
    <lineage>
        <taxon>Bacteria</taxon>
        <taxon>Pseudomonadati</taxon>
        <taxon>Planctomycetota</taxon>
        <taxon>Planctomycetia</taxon>
        <taxon>Pirellulales</taxon>
        <taxon>Thermoguttaceae</taxon>
        <taxon>Thermogutta</taxon>
    </lineage>
</organism>
<feature type="transmembrane region" description="Helical" evidence="1">
    <location>
        <begin position="6"/>
        <end position="25"/>
    </location>
</feature>
<dbReference type="RefSeq" id="WP_168175888.1">
    <property type="nucleotide sequence ID" value="NZ_CP018477.1"/>
</dbReference>
<accession>A0A286RLR8</accession>
<evidence type="ECO:0000256" key="1">
    <source>
        <dbReference type="SAM" id="Phobius"/>
    </source>
</evidence>
<evidence type="ECO:0000313" key="2">
    <source>
        <dbReference type="EMBL" id="ASV76906.1"/>
    </source>
</evidence>
<reference evidence="2 3" key="1">
    <citation type="journal article" name="Front. Microbiol.">
        <title>Sugar Metabolism of the First Thermophilic Planctomycete Thermogutta terrifontis: Comparative Genomic and Transcriptomic Approaches.</title>
        <authorList>
            <person name="Elcheninov A.G."/>
            <person name="Menzel P."/>
            <person name="Gudbergsdottir S.R."/>
            <person name="Slesarev A.I."/>
            <person name="Kadnikov V.V."/>
            <person name="Krogh A."/>
            <person name="Bonch-Osmolovskaya E.A."/>
            <person name="Peng X."/>
            <person name="Kublanov I.V."/>
        </authorList>
    </citation>
    <scope>NUCLEOTIDE SEQUENCE [LARGE SCALE GENOMIC DNA]</scope>
    <source>
        <strain evidence="2 3">R1</strain>
    </source>
</reference>
<keyword evidence="1" id="KW-1133">Transmembrane helix</keyword>
<dbReference type="Proteomes" id="UP000215086">
    <property type="component" value="Chromosome"/>
</dbReference>
<dbReference type="EMBL" id="CP018477">
    <property type="protein sequence ID" value="ASV76906.1"/>
    <property type="molecule type" value="Genomic_DNA"/>
</dbReference>
<evidence type="ECO:0000313" key="3">
    <source>
        <dbReference type="Proteomes" id="UP000215086"/>
    </source>
</evidence>
<keyword evidence="1" id="KW-0472">Membrane</keyword>
<gene>
    <name evidence="2" type="ORF">THTE_4305</name>
</gene>
<name>A0A286RLR8_9BACT</name>
<dbReference type="AlphaFoldDB" id="A0A286RLR8"/>
<dbReference type="KEGG" id="ttf:THTE_4305"/>
<keyword evidence="3" id="KW-1185">Reference proteome</keyword>
<proteinExistence type="predicted"/>
<protein>
    <submittedName>
        <fullName evidence="2">Uncharacterized protein</fullName>
    </submittedName>
</protein>
<keyword evidence="1" id="KW-0812">Transmembrane</keyword>